<keyword evidence="3" id="KW-1185">Reference proteome</keyword>
<feature type="region of interest" description="Disordered" evidence="1">
    <location>
        <begin position="1"/>
        <end position="20"/>
    </location>
</feature>
<dbReference type="Proteomes" id="UP000031523">
    <property type="component" value="Chromosome"/>
</dbReference>
<evidence type="ECO:0000256" key="1">
    <source>
        <dbReference type="SAM" id="MobiDB-lite"/>
    </source>
</evidence>
<accession>A0A0B5EV23</accession>
<dbReference type="EMBL" id="CP010519">
    <property type="protein sequence ID" value="AJE83090.1"/>
    <property type="molecule type" value="Genomic_DNA"/>
</dbReference>
<reference evidence="2 3" key="1">
    <citation type="submission" date="2015-01" db="EMBL/GenBank/DDBJ databases">
        <title>Enhanced salinomycin production by adjusting the supply of polyketide extender units in Streptomyce albus DSM 41398.</title>
        <authorList>
            <person name="Lu C."/>
        </authorList>
    </citation>
    <scope>NUCLEOTIDE SEQUENCE [LARGE SCALE GENOMIC DNA]</scope>
    <source>
        <strain evidence="3">ATCC 21838 / DSM 41398 / FERM P-419 / JCM 4703 / NBRC 107858</strain>
    </source>
</reference>
<organism evidence="2 3">
    <name type="scientific">Streptomyces albus (strain ATCC 21838 / DSM 41398 / FERM P-419 / JCM 4703 / NBRC 107858)</name>
    <dbReference type="NCBI Taxonomy" id="1081613"/>
    <lineage>
        <taxon>Bacteria</taxon>
        <taxon>Bacillati</taxon>
        <taxon>Actinomycetota</taxon>
        <taxon>Actinomycetes</taxon>
        <taxon>Kitasatosporales</taxon>
        <taxon>Streptomycetaceae</taxon>
        <taxon>Streptomyces</taxon>
    </lineage>
</organism>
<proteinExistence type="predicted"/>
<name>A0A0B5EV23_STRA4</name>
<gene>
    <name evidence="2" type="ORF">SLNWT_2714</name>
</gene>
<sequence>MSALRPETGVPSPSSPPELDAELAAGGLVAAKGTTPEAGPGEENELIRVRWVMPEGFFELPMEADTIEELADQLMDLSRRVLPEGSADMQLEWAIMCMASYDMLYEAGVQYSGFVMTEVDETRCTAHVNVSLIDLVDDALDRPAAAIAAALRALELGEVQEFRLPCGPAVSCVGTRQAVVDKSITPSGVDEPFWTSFIQVQVPLSNGTAVVLEMSTPTPEGWEVFSQMFAGVAKSLRLYDEVGRPVVMAG</sequence>
<dbReference type="KEGG" id="sals:SLNWT_2714"/>
<evidence type="ECO:0000313" key="2">
    <source>
        <dbReference type="EMBL" id="AJE83090.1"/>
    </source>
</evidence>
<dbReference type="AlphaFoldDB" id="A0A0B5EV23"/>
<evidence type="ECO:0000313" key="3">
    <source>
        <dbReference type="Proteomes" id="UP000031523"/>
    </source>
</evidence>
<protein>
    <submittedName>
        <fullName evidence="2">Uncharacterized protein</fullName>
    </submittedName>
</protein>